<feature type="region of interest" description="Disordered" evidence="2">
    <location>
        <begin position="39"/>
        <end position="158"/>
    </location>
</feature>
<name>A0ABW0GGM8_9PROT</name>
<accession>A0ABW0GGM8</accession>
<proteinExistence type="predicted"/>
<dbReference type="RefSeq" id="WP_376999983.1">
    <property type="nucleotide sequence ID" value="NZ_JBHSLC010000118.1"/>
</dbReference>
<evidence type="ECO:0000256" key="1">
    <source>
        <dbReference type="PROSITE-ProRule" id="PRU00473"/>
    </source>
</evidence>
<gene>
    <name evidence="5" type="ORF">ACFPMG_32550</name>
</gene>
<comment type="caution">
    <text evidence="5">The sequence shown here is derived from an EMBL/GenBank/DDBJ whole genome shotgun (WGS) entry which is preliminary data.</text>
</comment>
<protein>
    <submittedName>
        <fullName evidence="5">OmpA family protein</fullName>
    </submittedName>
</protein>
<sequence>MRIVGRISRSPDAPDGRSAPLCVLPAAAMALSLAVTACSSPGIAPPQTSASAPGPAPTANTGGLTLENAQPLPIPPRPDIFPPPAPPAPPVFRAPTLMTAPDLPQISVGPSPAPPAMPEGAPPVPAANRPAASPPPDRTQTAALPPPTPKAPAAPALPRMEPLTVLFDGTATALPEPAQTRLDTIAERMNANPQLRLQIRSYASGTPETAREARQLSLARALAVREKLGTAGIASTRVDIRAMGMEAAGGAPDRLDVEFLNQ</sequence>
<evidence type="ECO:0000256" key="3">
    <source>
        <dbReference type="SAM" id="SignalP"/>
    </source>
</evidence>
<dbReference type="Gene3D" id="3.30.1330.60">
    <property type="entry name" value="OmpA-like domain"/>
    <property type="match status" value="1"/>
</dbReference>
<dbReference type="InterPro" id="IPR036737">
    <property type="entry name" value="OmpA-like_sf"/>
</dbReference>
<dbReference type="Pfam" id="PF00691">
    <property type="entry name" value="OmpA"/>
    <property type="match status" value="1"/>
</dbReference>
<keyword evidence="6" id="KW-1185">Reference proteome</keyword>
<keyword evidence="1" id="KW-0472">Membrane</keyword>
<evidence type="ECO:0000256" key="2">
    <source>
        <dbReference type="SAM" id="MobiDB-lite"/>
    </source>
</evidence>
<feature type="compositionally biased region" description="Low complexity" evidence="2">
    <location>
        <begin position="45"/>
        <end position="63"/>
    </location>
</feature>
<dbReference type="EMBL" id="JBHSLC010000118">
    <property type="protein sequence ID" value="MFC5359736.1"/>
    <property type="molecule type" value="Genomic_DNA"/>
</dbReference>
<organism evidence="5 6">
    <name type="scientific">Azospirillum himalayense</name>
    <dbReference type="NCBI Taxonomy" id="654847"/>
    <lineage>
        <taxon>Bacteria</taxon>
        <taxon>Pseudomonadati</taxon>
        <taxon>Pseudomonadota</taxon>
        <taxon>Alphaproteobacteria</taxon>
        <taxon>Rhodospirillales</taxon>
        <taxon>Azospirillaceae</taxon>
        <taxon>Azospirillum</taxon>
    </lineage>
</organism>
<dbReference type="SUPFAM" id="SSF103088">
    <property type="entry name" value="OmpA-like"/>
    <property type="match status" value="1"/>
</dbReference>
<feature type="compositionally biased region" description="Pro residues" evidence="2">
    <location>
        <begin position="111"/>
        <end position="125"/>
    </location>
</feature>
<evidence type="ECO:0000259" key="4">
    <source>
        <dbReference type="PROSITE" id="PS51123"/>
    </source>
</evidence>
<feature type="chain" id="PRO_5046321105" evidence="3">
    <location>
        <begin position="38"/>
        <end position="262"/>
    </location>
</feature>
<dbReference type="PROSITE" id="PS51123">
    <property type="entry name" value="OMPA_2"/>
    <property type="match status" value="1"/>
</dbReference>
<feature type="compositionally biased region" description="Pro residues" evidence="2">
    <location>
        <begin position="72"/>
        <end position="92"/>
    </location>
</feature>
<evidence type="ECO:0000313" key="5">
    <source>
        <dbReference type="EMBL" id="MFC5359736.1"/>
    </source>
</evidence>
<dbReference type="InterPro" id="IPR006665">
    <property type="entry name" value="OmpA-like"/>
</dbReference>
<feature type="domain" description="OmpA-like" evidence="4">
    <location>
        <begin position="154"/>
        <end position="262"/>
    </location>
</feature>
<dbReference type="Proteomes" id="UP001596166">
    <property type="component" value="Unassembled WGS sequence"/>
</dbReference>
<keyword evidence="3" id="KW-0732">Signal</keyword>
<feature type="signal peptide" evidence="3">
    <location>
        <begin position="1"/>
        <end position="37"/>
    </location>
</feature>
<evidence type="ECO:0000313" key="6">
    <source>
        <dbReference type="Proteomes" id="UP001596166"/>
    </source>
</evidence>
<reference evidence="6" key="1">
    <citation type="journal article" date="2019" name="Int. J. Syst. Evol. Microbiol.">
        <title>The Global Catalogue of Microorganisms (GCM) 10K type strain sequencing project: providing services to taxonomists for standard genome sequencing and annotation.</title>
        <authorList>
            <consortium name="The Broad Institute Genomics Platform"/>
            <consortium name="The Broad Institute Genome Sequencing Center for Infectious Disease"/>
            <person name="Wu L."/>
            <person name="Ma J."/>
        </authorList>
    </citation>
    <scope>NUCLEOTIDE SEQUENCE [LARGE SCALE GENOMIC DNA]</scope>
    <source>
        <strain evidence="6">CCUG 58760</strain>
    </source>
</reference>